<dbReference type="Proteomes" id="UP000031671">
    <property type="component" value="Unassembled WGS sequence"/>
</dbReference>
<protein>
    <submittedName>
        <fullName evidence="1">Uncharacterized protein</fullName>
    </submittedName>
</protein>
<dbReference type="InterPro" id="IPR046739">
    <property type="entry name" value="DUF6789"/>
</dbReference>
<name>A0A0B8NXK5_9VIBR</name>
<dbReference type="Pfam" id="PF20587">
    <property type="entry name" value="DUF6789"/>
    <property type="match status" value="1"/>
</dbReference>
<dbReference type="AlphaFoldDB" id="A0A0B8NXK5"/>
<keyword evidence="2" id="KW-1185">Reference proteome</keyword>
<reference evidence="1 2" key="2">
    <citation type="submission" date="2015-01" db="EMBL/GenBank/DDBJ databases">
        <authorList>
            <consortium name="NBRP consortium"/>
            <person name="Sawabe T."/>
            <person name="Meirelles P."/>
            <person name="Feng G."/>
            <person name="Sayaka M."/>
            <person name="Hattori M."/>
            <person name="Ohkuma M."/>
        </authorList>
    </citation>
    <scope>NUCLEOTIDE SEQUENCE [LARGE SCALE GENOMIC DNA]</scope>
    <source>
        <strain evidence="2">JCM 19231</strain>
    </source>
</reference>
<reference evidence="1 2" key="1">
    <citation type="submission" date="2015-01" db="EMBL/GenBank/DDBJ databases">
        <title>Vibrio sp. C1 JCM 19231 whole genome shotgun sequence.</title>
        <authorList>
            <person name="Sawabe T."/>
            <person name="Meirelles P."/>
            <person name="Feng G."/>
            <person name="Sayaka M."/>
            <person name="Hattori M."/>
            <person name="Ohkuma M."/>
        </authorList>
    </citation>
    <scope>NUCLEOTIDE SEQUENCE [LARGE SCALE GENOMIC DNA]</scope>
    <source>
        <strain evidence="2">JCM 19231</strain>
    </source>
</reference>
<organism evidence="1 2">
    <name type="scientific">Vibrio ishigakensis</name>
    <dbReference type="NCBI Taxonomy" id="1481914"/>
    <lineage>
        <taxon>Bacteria</taxon>
        <taxon>Pseudomonadati</taxon>
        <taxon>Pseudomonadota</taxon>
        <taxon>Gammaproteobacteria</taxon>
        <taxon>Vibrionales</taxon>
        <taxon>Vibrionaceae</taxon>
        <taxon>Vibrio</taxon>
    </lineage>
</organism>
<proteinExistence type="predicted"/>
<accession>A0A0B8NXK5</accession>
<dbReference type="RefSeq" id="WP_261833372.1">
    <property type="nucleotide sequence ID" value="NZ_AP024881.1"/>
</dbReference>
<evidence type="ECO:0000313" key="1">
    <source>
        <dbReference type="EMBL" id="GAM59280.1"/>
    </source>
</evidence>
<dbReference type="EMBL" id="BBRZ01000136">
    <property type="protein sequence ID" value="GAM59280.1"/>
    <property type="molecule type" value="Genomic_DNA"/>
</dbReference>
<comment type="caution">
    <text evidence="1">The sequence shown here is derived from an EMBL/GenBank/DDBJ whole genome shotgun (WGS) entry which is preliminary data.</text>
</comment>
<evidence type="ECO:0000313" key="2">
    <source>
        <dbReference type="Proteomes" id="UP000031671"/>
    </source>
</evidence>
<gene>
    <name evidence="1" type="ORF">JCM19231_2779</name>
</gene>
<sequence>MFNINNLTRGFVAGFIATAVLTLFMMIKSVLGVMPAFNPIHILSNLITEYIGLSLGMGVGWVMHFLLGSLVWGGALVVLNKILPGTNQLTKAVALAISAWLAMMVVLMPLANLGLFGLALDIKVPVMTFVLHLVFGVALGVSYSKLNKG</sequence>